<organism evidence="1 2">
    <name type="scientific">Shewanella baltica (strain OS155 / ATCC BAA-1091)</name>
    <dbReference type="NCBI Taxonomy" id="325240"/>
    <lineage>
        <taxon>Bacteria</taxon>
        <taxon>Pseudomonadati</taxon>
        <taxon>Pseudomonadota</taxon>
        <taxon>Gammaproteobacteria</taxon>
        <taxon>Alteromonadales</taxon>
        <taxon>Shewanellaceae</taxon>
        <taxon>Shewanella</taxon>
    </lineage>
</organism>
<accession>A3D809</accession>
<protein>
    <recommendedName>
        <fullName evidence="3">HNH endonuclease</fullName>
    </recommendedName>
</protein>
<dbReference type="HOGENOM" id="CLU_948740_0_0_6"/>
<evidence type="ECO:0000313" key="2">
    <source>
        <dbReference type="Proteomes" id="UP000001557"/>
    </source>
</evidence>
<dbReference type="OrthoDB" id="9154548at2"/>
<keyword evidence="2" id="KW-1185">Reference proteome</keyword>
<proteinExistence type="predicted"/>
<dbReference type="RefSeq" id="WP_011847630.1">
    <property type="nucleotide sequence ID" value="NC_009052.1"/>
</dbReference>
<dbReference type="AlphaFoldDB" id="A3D809"/>
<reference evidence="1 2" key="1">
    <citation type="submission" date="2007-02" db="EMBL/GenBank/DDBJ databases">
        <title>Complete sequence of chromosome of Shewanella baltica OS155.</title>
        <authorList>
            <consortium name="US DOE Joint Genome Institute"/>
            <person name="Copeland A."/>
            <person name="Lucas S."/>
            <person name="Lapidus A."/>
            <person name="Barry K."/>
            <person name="Detter J.C."/>
            <person name="Glavina del Rio T."/>
            <person name="Hammon N."/>
            <person name="Israni S."/>
            <person name="Dalin E."/>
            <person name="Tice H."/>
            <person name="Pitluck S."/>
            <person name="Sims D.R."/>
            <person name="Brettin T."/>
            <person name="Bruce D."/>
            <person name="Han C."/>
            <person name="Tapia R."/>
            <person name="Brainard J."/>
            <person name="Schmutz J."/>
            <person name="Larimer F."/>
            <person name="Land M."/>
            <person name="Hauser L."/>
            <person name="Kyrpides N."/>
            <person name="Mikhailova N."/>
            <person name="Brettar I."/>
            <person name="Klappenbach J."/>
            <person name="Konstantinidis K."/>
            <person name="Rodrigues J."/>
            <person name="Tiedje J."/>
            <person name="Richardson P."/>
        </authorList>
    </citation>
    <scope>NUCLEOTIDE SEQUENCE [LARGE SCALE GENOMIC DNA]</scope>
    <source>
        <strain evidence="2">OS155 / ATCC BAA-1091</strain>
    </source>
</reference>
<evidence type="ECO:0008006" key="3">
    <source>
        <dbReference type="Google" id="ProtNLM"/>
    </source>
</evidence>
<gene>
    <name evidence="1" type="ordered locus">Sbal_3395</name>
</gene>
<sequence length="288" mass="32551">MSERKPIPKSVKKVLRSEVGFGCPVKGCGNPYLEYHHFDPPVSVKPHNEPEGMIALCAQHHKKADGGAYTIEQLHALKKDKANAKLVRGNLDWLRKDLLAVVGGNFYYETPRIITIDNIDLVSLVRDEDGYLRLNVNMLSLEPDERIIIEENSWENIGSPLDLRSPPQGKELEISYHNGDYLYLRFIELQSFEQAQQRYETDVFKDITFPITAVEVNMTIAGTRIELTPISSQLGGIKMTGCLSSHCGGGVVIQNSGIQWKQNPVWKRKTLVEETEHPNVVKVNFGRR</sequence>
<evidence type="ECO:0000313" key="1">
    <source>
        <dbReference type="EMBL" id="ABN62872.1"/>
    </source>
</evidence>
<dbReference type="Proteomes" id="UP000001557">
    <property type="component" value="Chromosome"/>
</dbReference>
<dbReference type="KEGG" id="sbl:Sbal_3395"/>
<dbReference type="EMBL" id="CP000563">
    <property type="protein sequence ID" value="ABN62872.1"/>
    <property type="molecule type" value="Genomic_DNA"/>
</dbReference>
<name>A3D809_SHEB5</name>